<reference evidence="1" key="2">
    <citation type="submission" date="2023-06" db="EMBL/GenBank/DDBJ databases">
        <authorList>
            <consortium name="Lawrence Berkeley National Laboratory"/>
            <person name="Haridas S."/>
            <person name="Hensen N."/>
            <person name="Bonometti L."/>
            <person name="Westerberg I."/>
            <person name="Brannstrom I.O."/>
            <person name="Guillou S."/>
            <person name="Cros-Aarteil S."/>
            <person name="Calhoun S."/>
            <person name="Kuo A."/>
            <person name="Mondo S."/>
            <person name="Pangilinan J."/>
            <person name="Riley R."/>
            <person name="Labutti K."/>
            <person name="Andreopoulos B."/>
            <person name="Lipzen A."/>
            <person name="Chen C."/>
            <person name="Yanf M."/>
            <person name="Daum C."/>
            <person name="Ng V."/>
            <person name="Clum A."/>
            <person name="Steindorff A."/>
            <person name="Ohm R."/>
            <person name="Martin F."/>
            <person name="Silar P."/>
            <person name="Natvig D."/>
            <person name="Lalanne C."/>
            <person name="Gautier V."/>
            <person name="Ament-Velasquez S.L."/>
            <person name="Kruys A."/>
            <person name="Hutchinson M.I."/>
            <person name="Powell A.J."/>
            <person name="Barry K."/>
            <person name="Miller A.N."/>
            <person name="Grigoriev I.V."/>
            <person name="Debuchy R."/>
            <person name="Gladieux P."/>
            <person name="Thoren M.H."/>
            <person name="Johannesson H."/>
        </authorList>
    </citation>
    <scope>NUCLEOTIDE SEQUENCE</scope>
    <source>
        <strain evidence="1">CBS 314.62</strain>
    </source>
</reference>
<name>A0AAE1CBT4_9PEZI</name>
<reference evidence="1" key="1">
    <citation type="journal article" date="2023" name="Mol. Phylogenet. Evol.">
        <title>Genome-scale phylogeny and comparative genomics of the fungal order Sordariales.</title>
        <authorList>
            <person name="Hensen N."/>
            <person name="Bonometti L."/>
            <person name="Westerberg I."/>
            <person name="Brannstrom I.O."/>
            <person name="Guillou S."/>
            <person name="Cros-Aarteil S."/>
            <person name="Calhoun S."/>
            <person name="Haridas S."/>
            <person name="Kuo A."/>
            <person name="Mondo S."/>
            <person name="Pangilinan J."/>
            <person name="Riley R."/>
            <person name="LaButti K."/>
            <person name="Andreopoulos B."/>
            <person name="Lipzen A."/>
            <person name="Chen C."/>
            <person name="Yan M."/>
            <person name="Daum C."/>
            <person name="Ng V."/>
            <person name="Clum A."/>
            <person name="Steindorff A."/>
            <person name="Ohm R.A."/>
            <person name="Martin F."/>
            <person name="Silar P."/>
            <person name="Natvig D.O."/>
            <person name="Lalanne C."/>
            <person name="Gautier V."/>
            <person name="Ament-Velasquez S.L."/>
            <person name="Kruys A."/>
            <person name="Hutchinson M.I."/>
            <person name="Powell A.J."/>
            <person name="Barry K."/>
            <person name="Miller A.N."/>
            <person name="Grigoriev I.V."/>
            <person name="Debuchy R."/>
            <person name="Gladieux P."/>
            <person name="Hiltunen Thoren M."/>
            <person name="Johannesson H."/>
        </authorList>
    </citation>
    <scope>NUCLEOTIDE SEQUENCE</scope>
    <source>
        <strain evidence="1">CBS 314.62</strain>
    </source>
</reference>
<dbReference type="EMBL" id="JAULSO010000002">
    <property type="protein sequence ID" value="KAK3687903.1"/>
    <property type="molecule type" value="Genomic_DNA"/>
</dbReference>
<comment type="caution">
    <text evidence="1">The sequence shown here is derived from an EMBL/GenBank/DDBJ whole genome shotgun (WGS) entry which is preliminary data.</text>
</comment>
<evidence type="ECO:0000313" key="2">
    <source>
        <dbReference type="Proteomes" id="UP001270362"/>
    </source>
</evidence>
<protein>
    <recommendedName>
        <fullName evidence="3">F-box domain-containing protein</fullName>
    </recommendedName>
</protein>
<evidence type="ECO:0008006" key="3">
    <source>
        <dbReference type="Google" id="ProtNLM"/>
    </source>
</evidence>
<proteinExistence type="predicted"/>
<gene>
    <name evidence="1" type="ORF">B0T22DRAFT_479181</name>
</gene>
<dbReference type="AlphaFoldDB" id="A0AAE1CBT4"/>
<keyword evidence="2" id="KW-1185">Reference proteome</keyword>
<sequence>MDATKRPAACLFLSLPRELRDEIYTAYLDDLTPSTYHSYWTSISPPPAKDACTYRNTLPALLLTCKQVYAELAPAVLDTFCMAAPTGTMPHVYYTDWEINDSFERVCLGGFGSLRSSGLARRRRLVLMVDGSHTRPGSLHWLRLWCTVLRIVVSDEDRPSWFMLAARRHGFVGGGEDSGARVPAATRLGELVVDWCPDTRDVAARAEDDAKRSTKADKRLVRFGESDLLTCIVGLRGLEVLRLKGSYPAWWVERLRESSALRVVCEEGRSTYLKDLAAWEADSPRAPCRCNRAA</sequence>
<organism evidence="1 2">
    <name type="scientific">Podospora appendiculata</name>
    <dbReference type="NCBI Taxonomy" id="314037"/>
    <lineage>
        <taxon>Eukaryota</taxon>
        <taxon>Fungi</taxon>
        <taxon>Dikarya</taxon>
        <taxon>Ascomycota</taxon>
        <taxon>Pezizomycotina</taxon>
        <taxon>Sordariomycetes</taxon>
        <taxon>Sordariomycetidae</taxon>
        <taxon>Sordariales</taxon>
        <taxon>Podosporaceae</taxon>
        <taxon>Podospora</taxon>
    </lineage>
</organism>
<dbReference type="Proteomes" id="UP001270362">
    <property type="component" value="Unassembled WGS sequence"/>
</dbReference>
<accession>A0AAE1CBT4</accession>
<evidence type="ECO:0000313" key="1">
    <source>
        <dbReference type="EMBL" id="KAK3687903.1"/>
    </source>
</evidence>